<keyword evidence="6 8" id="KW-0012">Acyltransferase</keyword>
<dbReference type="AlphaFoldDB" id="A0A9J6ZWD5"/>
<comment type="miscellaneous">
    <text evidence="8">In bacteria which possess the bifunctional enzyme ornithine acetyltransferase/N-acetylglutamate synthase (ArgJ), ArgA fulfills an anaplerotic role.</text>
</comment>
<dbReference type="GO" id="GO:0006526">
    <property type="term" value="P:L-arginine biosynthetic process"/>
    <property type="evidence" value="ECO:0007669"/>
    <property type="project" value="UniProtKB-UniRule"/>
</dbReference>
<evidence type="ECO:0000259" key="9">
    <source>
        <dbReference type="PROSITE" id="PS51186"/>
    </source>
</evidence>
<evidence type="ECO:0000256" key="8">
    <source>
        <dbReference type="HAMAP-Rule" id="MF_01105"/>
    </source>
</evidence>
<evidence type="ECO:0000256" key="1">
    <source>
        <dbReference type="ARBA" id="ARBA00004925"/>
    </source>
</evidence>
<sequence>MAERSPQSDPFIAWFRGSSPYIHAHRGRTFVISFGGEAVASSGFADLIHDIALLHGLGIRLVLVHGARPQIEQRLQAQGTQLHYINGLRVTDDAALTCVKEAAGTVRVEIEALLSMGLANSPMAGARICAASGNFVTARPIGVRDGVDYCHTGEVRRVDAEAIQQRLNSGAIAIVPPIGYSPTGEVFNLSAADVAASVAIALGADKLISLVEGQGLSDTDGRAITHAIPRQIDTLLAQQGPLAEDLCQHLRGAVSACRSGVKRIHLLERQLDGALLKELFTRDGVGTLITAKPYETTRTAQIDDVGGLLELIEPLEANGTLVRRSRELLETEIDHFTVMERDGMIVACAALYPYPKESMAELACVVVHPDYRDGGRGDRLLEQMEKMAAAQNIHQLFILTTRTAHWFRERGFEAAEIQTLPMQRQALYNYQRNAKVFIKPLTGC</sequence>
<comment type="pathway">
    <text evidence="1 8">Amino-acid biosynthesis; L-arginine biosynthesis; N(2)-acetyl-L-ornithine from L-glutamate: step 1/4.</text>
</comment>
<keyword evidence="5 8" id="KW-0808">Transferase</keyword>
<comment type="similarity">
    <text evidence="2 8">Belongs to the acetyltransferase family. ArgA subfamily.</text>
</comment>
<dbReference type="PANTHER" id="PTHR30602:SF12">
    <property type="entry name" value="AMINO-ACID ACETYLTRANSFERASE NAGS1, CHLOROPLASTIC-RELATED"/>
    <property type="match status" value="1"/>
</dbReference>
<dbReference type="InterPro" id="IPR010167">
    <property type="entry name" value="NH2A_AcTrfase"/>
</dbReference>
<dbReference type="PANTHER" id="PTHR30602">
    <property type="entry name" value="AMINO-ACID ACETYLTRANSFERASE"/>
    <property type="match status" value="1"/>
</dbReference>
<dbReference type="RefSeq" id="WP_005964157.1">
    <property type="nucleotide sequence ID" value="NZ_CP090569.1"/>
</dbReference>
<name>A0A9J6ZWD5_9GAMM</name>
<dbReference type="Proteomes" id="UP001056649">
    <property type="component" value="Chromosome"/>
</dbReference>
<comment type="subcellular location">
    <subcellularLocation>
        <location evidence="8">Cytoplasm</location>
    </subcellularLocation>
</comment>
<dbReference type="InterPro" id="IPR016181">
    <property type="entry name" value="Acyl_CoA_acyltransferase"/>
</dbReference>
<dbReference type="NCBIfam" id="NF003641">
    <property type="entry name" value="PRK05279.1"/>
    <property type="match status" value="1"/>
</dbReference>
<dbReference type="GO" id="GO:0004042">
    <property type="term" value="F:L-glutamate N-acetyltransferase activity"/>
    <property type="evidence" value="ECO:0007669"/>
    <property type="project" value="UniProtKB-UniRule"/>
</dbReference>
<organism evidence="10 11">
    <name type="scientific">Candidatus Endoriftia persephonae</name>
    <dbReference type="NCBI Taxonomy" id="393765"/>
    <lineage>
        <taxon>Bacteria</taxon>
        <taxon>Pseudomonadati</taxon>
        <taxon>Pseudomonadota</taxon>
        <taxon>Gammaproteobacteria</taxon>
        <taxon>Chromatiales</taxon>
        <taxon>Sedimenticolaceae</taxon>
        <taxon>Candidatus Endoriftia</taxon>
    </lineage>
</organism>
<protein>
    <recommendedName>
        <fullName evidence="8">Amino-acid acetyltransferase</fullName>
        <ecNumber evidence="8">2.3.1.1</ecNumber>
    </recommendedName>
    <alternativeName>
        <fullName evidence="8">N-acetylglutamate synthase</fullName>
        <shortName evidence="8">AGS</shortName>
        <shortName evidence="8">NAGS</shortName>
    </alternativeName>
</protein>
<evidence type="ECO:0000256" key="5">
    <source>
        <dbReference type="ARBA" id="ARBA00022679"/>
    </source>
</evidence>
<feature type="domain" description="N-acetyltransferase" evidence="9">
    <location>
        <begin position="295"/>
        <end position="442"/>
    </location>
</feature>
<dbReference type="InterPro" id="IPR033719">
    <property type="entry name" value="NAGS_kin"/>
</dbReference>
<dbReference type="GO" id="GO:0005737">
    <property type="term" value="C:cytoplasm"/>
    <property type="evidence" value="ECO:0007669"/>
    <property type="project" value="UniProtKB-SubCell"/>
</dbReference>
<accession>A0A9J6ZWD5</accession>
<evidence type="ECO:0000256" key="7">
    <source>
        <dbReference type="ARBA" id="ARBA00048372"/>
    </source>
</evidence>
<evidence type="ECO:0000313" key="10">
    <source>
        <dbReference type="EMBL" id="USF87158.1"/>
    </source>
</evidence>
<dbReference type="PIRSF" id="PIRSF000423">
    <property type="entry name" value="ArgA"/>
    <property type="match status" value="1"/>
</dbReference>
<gene>
    <name evidence="8 10" type="primary">argA</name>
    <name evidence="10" type="ORF">L0Y14_13580</name>
</gene>
<dbReference type="KEGG" id="eps:L0Y14_13580"/>
<evidence type="ECO:0000313" key="11">
    <source>
        <dbReference type="Proteomes" id="UP001056649"/>
    </source>
</evidence>
<evidence type="ECO:0000256" key="6">
    <source>
        <dbReference type="ARBA" id="ARBA00023315"/>
    </source>
</evidence>
<dbReference type="HAMAP" id="MF_01105">
    <property type="entry name" value="N_acetyl_glu_synth"/>
    <property type="match status" value="1"/>
</dbReference>
<evidence type="ECO:0000256" key="3">
    <source>
        <dbReference type="ARBA" id="ARBA00022571"/>
    </source>
</evidence>
<dbReference type="SUPFAM" id="SSF55729">
    <property type="entry name" value="Acyl-CoA N-acyltransferases (Nat)"/>
    <property type="match status" value="1"/>
</dbReference>
<keyword evidence="3 8" id="KW-0055">Arginine biosynthesis</keyword>
<dbReference type="SUPFAM" id="SSF53633">
    <property type="entry name" value="Carbamate kinase-like"/>
    <property type="match status" value="1"/>
</dbReference>
<dbReference type="PROSITE" id="PS51186">
    <property type="entry name" value="GNAT"/>
    <property type="match status" value="1"/>
</dbReference>
<dbReference type="InterPro" id="IPR000182">
    <property type="entry name" value="GNAT_dom"/>
</dbReference>
<dbReference type="CDD" id="cd04301">
    <property type="entry name" value="NAT_SF"/>
    <property type="match status" value="1"/>
</dbReference>
<comment type="catalytic activity">
    <reaction evidence="7 8">
        <text>L-glutamate + acetyl-CoA = N-acetyl-L-glutamate + CoA + H(+)</text>
        <dbReference type="Rhea" id="RHEA:24292"/>
        <dbReference type="ChEBI" id="CHEBI:15378"/>
        <dbReference type="ChEBI" id="CHEBI:29985"/>
        <dbReference type="ChEBI" id="CHEBI:44337"/>
        <dbReference type="ChEBI" id="CHEBI:57287"/>
        <dbReference type="ChEBI" id="CHEBI:57288"/>
        <dbReference type="EC" id="2.3.1.1"/>
    </reaction>
</comment>
<dbReference type="Pfam" id="PF00696">
    <property type="entry name" value="AA_kinase"/>
    <property type="match status" value="1"/>
</dbReference>
<proteinExistence type="inferred from homology"/>
<reference evidence="10" key="1">
    <citation type="journal article" date="2022" name="Mol. Ecol. Resour.">
        <title>The complete and closed genome of the facultative generalist Candidatus Endoriftia persephone from deep-sea hydrothermal vents.</title>
        <authorList>
            <person name="de Oliveira A.L."/>
            <person name="Srivastava A."/>
            <person name="Espada-Hinojosa S."/>
            <person name="Bright M."/>
        </authorList>
    </citation>
    <scope>NUCLEOTIDE SEQUENCE</scope>
    <source>
        <strain evidence="10">Tica-EPR-9o50.N</strain>
    </source>
</reference>
<keyword evidence="4 8" id="KW-0028">Amino-acid biosynthesis</keyword>
<dbReference type="NCBIfam" id="TIGR01890">
    <property type="entry name" value="N-Ac-Glu-synth"/>
    <property type="match status" value="1"/>
</dbReference>
<dbReference type="CDD" id="cd04237">
    <property type="entry name" value="AAK_NAGS-ABP"/>
    <property type="match status" value="1"/>
</dbReference>
<evidence type="ECO:0000256" key="2">
    <source>
        <dbReference type="ARBA" id="ARBA00009145"/>
    </source>
</evidence>
<dbReference type="EMBL" id="CP090569">
    <property type="protein sequence ID" value="USF87158.1"/>
    <property type="molecule type" value="Genomic_DNA"/>
</dbReference>
<dbReference type="InterPro" id="IPR036393">
    <property type="entry name" value="AceGlu_kinase-like_sf"/>
</dbReference>
<dbReference type="Pfam" id="PF13508">
    <property type="entry name" value="Acetyltransf_7"/>
    <property type="match status" value="1"/>
</dbReference>
<dbReference type="InterPro" id="IPR001048">
    <property type="entry name" value="Asp/Glu/Uridylate_kinase"/>
</dbReference>
<dbReference type="Gene3D" id="3.40.1160.10">
    <property type="entry name" value="Acetylglutamate kinase-like"/>
    <property type="match status" value="1"/>
</dbReference>
<keyword evidence="11" id="KW-1185">Reference proteome</keyword>
<keyword evidence="8" id="KW-0963">Cytoplasm</keyword>
<dbReference type="Gene3D" id="3.40.630.30">
    <property type="match status" value="1"/>
</dbReference>
<evidence type="ECO:0000256" key="4">
    <source>
        <dbReference type="ARBA" id="ARBA00022605"/>
    </source>
</evidence>
<dbReference type="EC" id="2.3.1.1" evidence="8"/>